<dbReference type="SUPFAM" id="SSF52087">
    <property type="entry name" value="CRAL/TRIO domain"/>
    <property type="match status" value="1"/>
</dbReference>
<evidence type="ECO:0000256" key="4">
    <source>
        <dbReference type="ARBA" id="ARBA00018320"/>
    </source>
</evidence>
<organism evidence="19 20">
    <name type="scientific">Cytospora paraplurivora</name>
    <dbReference type="NCBI Taxonomy" id="2898453"/>
    <lineage>
        <taxon>Eukaryota</taxon>
        <taxon>Fungi</taxon>
        <taxon>Dikarya</taxon>
        <taxon>Ascomycota</taxon>
        <taxon>Pezizomycotina</taxon>
        <taxon>Sordariomycetes</taxon>
        <taxon>Sordariomycetidae</taxon>
        <taxon>Diaporthales</taxon>
        <taxon>Cytosporaceae</taxon>
        <taxon>Cytospora</taxon>
    </lineage>
</organism>
<protein>
    <recommendedName>
        <fullName evidence="4 16">Phosphatidylinositol transfer protein SFH5</fullName>
        <shortName evidence="16">PITP SFH5</shortName>
    </recommendedName>
</protein>
<dbReference type="GO" id="GO:0017157">
    <property type="term" value="P:regulation of exocytosis"/>
    <property type="evidence" value="ECO:0007669"/>
    <property type="project" value="TreeGrafter"/>
</dbReference>
<dbReference type="GO" id="GO:0005789">
    <property type="term" value="C:endoplasmic reticulum membrane"/>
    <property type="evidence" value="ECO:0007669"/>
    <property type="project" value="UniProtKB-SubCell"/>
</dbReference>
<keyword evidence="10 16" id="KW-0492">Microsome</keyword>
<evidence type="ECO:0000313" key="19">
    <source>
        <dbReference type="EMBL" id="KAK7734017.1"/>
    </source>
</evidence>
<dbReference type="InterPro" id="IPR011074">
    <property type="entry name" value="CRAL/TRIO_N_dom"/>
</dbReference>
<dbReference type="InterPro" id="IPR036865">
    <property type="entry name" value="CRAL-TRIO_dom_sf"/>
</dbReference>
<evidence type="ECO:0000256" key="14">
    <source>
        <dbReference type="ARBA" id="ARBA00024146"/>
    </source>
</evidence>
<evidence type="ECO:0000256" key="3">
    <source>
        <dbReference type="ARBA" id="ARBA00006667"/>
    </source>
</evidence>
<feature type="compositionally biased region" description="Basic and acidic residues" evidence="17">
    <location>
        <begin position="87"/>
        <end position="108"/>
    </location>
</feature>
<keyword evidence="20" id="KW-1185">Reference proteome</keyword>
<keyword evidence="7" id="KW-0349">Heme</keyword>
<dbReference type="GO" id="GO:0043001">
    <property type="term" value="P:Golgi to plasma membrane protein transport"/>
    <property type="evidence" value="ECO:0007669"/>
    <property type="project" value="TreeGrafter"/>
</dbReference>
<evidence type="ECO:0000256" key="6">
    <source>
        <dbReference type="ARBA" id="ARBA00022490"/>
    </source>
</evidence>
<evidence type="ECO:0000256" key="7">
    <source>
        <dbReference type="ARBA" id="ARBA00022617"/>
    </source>
</evidence>
<dbReference type="PROSITE" id="PS50191">
    <property type="entry name" value="CRAL_TRIO"/>
    <property type="match status" value="1"/>
</dbReference>
<keyword evidence="5 16" id="KW-0813">Transport</keyword>
<comment type="cofactor">
    <cofactor evidence="1">
        <name>heme b</name>
        <dbReference type="ChEBI" id="CHEBI:60344"/>
    </cofactor>
</comment>
<dbReference type="Pfam" id="PF00650">
    <property type="entry name" value="CRAL_TRIO"/>
    <property type="match status" value="1"/>
</dbReference>
<comment type="similarity">
    <text evidence="3 16">Belongs to the SFH5 family.</text>
</comment>
<dbReference type="GO" id="GO:0032541">
    <property type="term" value="C:cortical endoplasmic reticulum"/>
    <property type="evidence" value="ECO:0007669"/>
    <property type="project" value="TreeGrafter"/>
</dbReference>
<evidence type="ECO:0000256" key="10">
    <source>
        <dbReference type="ARBA" id="ARBA00022848"/>
    </source>
</evidence>
<dbReference type="SMART" id="SM00516">
    <property type="entry name" value="SEC14"/>
    <property type="match status" value="1"/>
</dbReference>
<dbReference type="Proteomes" id="UP001320245">
    <property type="component" value="Unassembled WGS sequence"/>
</dbReference>
<evidence type="ECO:0000256" key="11">
    <source>
        <dbReference type="ARBA" id="ARBA00023004"/>
    </source>
</evidence>
<dbReference type="SUPFAM" id="SSF46938">
    <property type="entry name" value="CRAL/TRIO N-terminal domain"/>
    <property type="match status" value="1"/>
</dbReference>
<dbReference type="InterPro" id="IPR001251">
    <property type="entry name" value="CRAL-TRIO_dom"/>
</dbReference>
<evidence type="ECO:0000256" key="8">
    <source>
        <dbReference type="ARBA" id="ARBA00022723"/>
    </source>
</evidence>
<evidence type="ECO:0000313" key="20">
    <source>
        <dbReference type="Proteomes" id="UP001320245"/>
    </source>
</evidence>
<dbReference type="AlphaFoldDB" id="A0AAN9U018"/>
<dbReference type="CDD" id="cd00170">
    <property type="entry name" value="SEC14"/>
    <property type="match status" value="1"/>
</dbReference>
<dbReference type="InterPro" id="IPR042938">
    <property type="entry name" value="Sfh5"/>
</dbReference>
<name>A0AAN9U018_9PEZI</name>
<evidence type="ECO:0000256" key="1">
    <source>
        <dbReference type="ARBA" id="ARBA00001970"/>
    </source>
</evidence>
<dbReference type="GO" id="GO:0005829">
    <property type="term" value="C:cytosol"/>
    <property type="evidence" value="ECO:0007669"/>
    <property type="project" value="TreeGrafter"/>
</dbReference>
<evidence type="ECO:0000256" key="16">
    <source>
        <dbReference type="RuleBase" id="RU367059"/>
    </source>
</evidence>
<comment type="catalytic activity">
    <reaction evidence="14">
        <text>a 1,2-diacyl-sn-glycero-3-phospho-(1D-myo-inositol)(in) = a 1,2-diacyl-sn-glycero-3-phospho-(1D-myo-inositol)(out)</text>
        <dbReference type="Rhea" id="RHEA:38691"/>
        <dbReference type="ChEBI" id="CHEBI:57880"/>
    </reaction>
    <physiologicalReaction direction="left-to-right" evidence="14">
        <dbReference type="Rhea" id="RHEA:38692"/>
    </physiologicalReaction>
</comment>
<evidence type="ECO:0000256" key="12">
    <source>
        <dbReference type="ARBA" id="ARBA00023055"/>
    </source>
</evidence>
<feature type="compositionally biased region" description="Low complexity" evidence="17">
    <location>
        <begin position="63"/>
        <end position="86"/>
    </location>
</feature>
<reference evidence="19 20" key="1">
    <citation type="journal article" date="2023" name="PLoS ONE">
        <title>Cytospora paraplurivora sp. nov. isolated from orchards with fruit tree decline syndrome in Ontario, Canada.</title>
        <authorList>
            <person name="Ilyukhin E."/>
            <person name="Nguyen H.D.T."/>
            <person name="Castle A.J."/>
            <person name="Ellouze W."/>
        </authorList>
    </citation>
    <scope>NUCLEOTIDE SEQUENCE [LARGE SCALE GENOMIC DNA]</scope>
    <source>
        <strain evidence="19 20">FDS-564</strain>
    </source>
</reference>
<comment type="function">
    <text evidence="15">Non-classical phosphatidylinositol (PtdIns) transfer protein (PITP), which exhibits PtdIns-binding/transfer activity in the absence of detectable PtdCho-binding/transfer activity. Regulates PtdIns(4,5)P2 homeostasis at the plasma membrane. Heme-binding protein that may play a role in organic oxidant-induced stress responses.</text>
</comment>
<evidence type="ECO:0000256" key="9">
    <source>
        <dbReference type="ARBA" id="ARBA00022824"/>
    </source>
</evidence>
<dbReference type="InterPro" id="IPR036273">
    <property type="entry name" value="CRAL/TRIO_N_dom_sf"/>
</dbReference>
<dbReference type="PANTHER" id="PTHR47669:SF1">
    <property type="entry name" value="PHOSPHATIDYLINOSITOL TRANSFER PROTEIN SFH5"/>
    <property type="match status" value="1"/>
</dbReference>
<comment type="caution">
    <text evidence="19">The sequence shown here is derived from an EMBL/GenBank/DDBJ whole genome shotgun (WGS) entry which is preliminary data.</text>
</comment>
<evidence type="ECO:0000256" key="2">
    <source>
        <dbReference type="ARBA" id="ARBA00004406"/>
    </source>
</evidence>
<keyword evidence="8" id="KW-0479">Metal-binding</keyword>
<dbReference type="Pfam" id="PF03765">
    <property type="entry name" value="CRAL_TRIO_N"/>
    <property type="match status" value="1"/>
</dbReference>
<evidence type="ECO:0000256" key="17">
    <source>
        <dbReference type="SAM" id="MobiDB-lite"/>
    </source>
</evidence>
<proteinExistence type="inferred from homology"/>
<keyword evidence="9 16" id="KW-0256">Endoplasmic reticulum</keyword>
<dbReference type="GO" id="GO:0046872">
    <property type="term" value="F:metal ion binding"/>
    <property type="evidence" value="ECO:0007669"/>
    <property type="project" value="UniProtKB-KW"/>
</dbReference>
<feature type="compositionally biased region" description="Basic and acidic residues" evidence="17">
    <location>
        <begin position="21"/>
        <end position="41"/>
    </location>
</feature>
<dbReference type="Gene3D" id="3.40.525.10">
    <property type="entry name" value="CRAL-TRIO lipid binding domain"/>
    <property type="match status" value="1"/>
</dbReference>
<evidence type="ECO:0000256" key="5">
    <source>
        <dbReference type="ARBA" id="ARBA00022448"/>
    </source>
</evidence>
<evidence type="ECO:0000259" key="18">
    <source>
        <dbReference type="PROSITE" id="PS50191"/>
    </source>
</evidence>
<dbReference type="EMBL" id="JAJSPL020000044">
    <property type="protein sequence ID" value="KAK7734017.1"/>
    <property type="molecule type" value="Genomic_DNA"/>
</dbReference>
<keyword evidence="13 16" id="KW-0472">Membrane</keyword>
<keyword evidence="11" id="KW-0408">Iron</keyword>
<keyword evidence="6 16" id="KW-0963">Cytoplasm</keyword>
<feature type="domain" description="CRAL-TRIO" evidence="18">
    <location>
        <begin position="244"/>
        <end position="382"/>
    </location>
</feature>
<dbReference type="PANTHER" id="PTHR47669">
    <property type="entry name" value="PHOSPHATIDYLINOSITOL TRANSFER PROTEIN SFH5"/>
    <property type="match status" value="1"/>
</dbReference>
<feature type="region of interest" description="Disordered" evidence="17">
    <location>
        <begin position="1"/>
        <end position="119"/>
    </location>
</feature>
<gene>
    <name evidence="19" type="primary">SFH5</name>
    <name evidence="19" type="ORF">SLS53_008012</name>
</gene>
<evidence type="ECO:0000256" key="15">
    <source>
        <dbReference type="ARBA" id="ARBA00024180"/>
    </source>
</evidence>
<dbReference type="GO" id="GO:0005886">
    <property type="term" value="C:plasma membrane"/>
    <property type="evidence" value="ECO:0007669"/>
    <property type="project" value="TreeGrafter"/>
</dbReference>
<sequence>MADTSDTATPKVDATAAAPVEEQKVDAPAEIAGAEKTKGEALPDTVTDPAPAQATTTEENLDATTAESTKETAAPEPAAAASVATETKTDETKPTLEKDETTTKDKTESTNTTKDAVPKQTTFDKFEARLPEILNEIDHDEMWGVRLVTPVSKHIPTQVVLQKFLNANDGDLSKAIDQFKGALKFRKEKKPVELVRKTFSAKKFADLGAVTVYPIKGSTVPEVFTWNLYGNVKGKMEEVFVPLDEFLDYRIALQELGIQQLKLSDAAEPITAEKDPYKIIQVHDYKSISFLRQPPSVKAASTEVIKQFALAYPELLKEKFFVNVPAVMGWMYALIKVFIAEKTAKKFHPMANGANLAAEFKNSSIDEKQLPKEYGGDGGSGDGKMKDIPGLINELIFE</sequence>
<dbReference type="GO" id="GO:0008526">
    <property type="term" value="F:phosphatidylinositol transfer activity"/>
    <property type="evidence" value="ECO:0007669"/>
    <property type="project" value="UniProtKB-UniRule"/>
</dbReference>
<comment type="subcellular location">
    <subcellularLocation>
        <location evidence="16">Cytoplasm</location>
    </subcellularLocation>
    <subcellularLocation>
        <location evidence="2 16">Endoplasmic reticulum membrane</location>
        <topology evidence="2 16">Peripheral membrane protein</topology>
    </subcellularLocation>
    <subcellularLocation>
        <location evidence="16">Microsome membrane</location>
        <topology evidence="16">Peripheral membrane protein</topology>
    </subcellularLocation>
</comment>
<keyword evidence="12 16" id="KW-0445">Lipid transport</keyword>
<accession>A0AAN9U018</accession>
<evidence type="ECO:0000256" key="13">
    <source>
        <dbReference type="ARBA" id="ARBA00023136"/>
    </source>
</evidence>